<reference evidence="10" key="1">
    <citation type="submission" date="2023-05" db="EMBL/GenBank/DDBJ databases">
        <title>Whole genome sequence of Commensalibacter sp.</title>
        <authorList>
            <person name="Charoenyingcharoen P."/>
            <person name="Yukphan P."/>
        </authorList>
    </citation>
    <scope>NUCLEOTIDE SEQUENCE</scope>
    <source>
        <strain evidence="10">TBRC 16381</strain>
    </source>
</reference>
<evidence type="ECO:0000256" key="3">
    <source>
        <dbReference type="ARBA" id="ARBA00022475"/>
    </source>
</evidence>
<keyword evidence="11" id="KW-1185">Reference proteome</keyword>
<dbReference type="InterPro" id="IPR048454">
    <property type="entry name" value="YetF_N"/>
</dbReference>
<feature type="domain" description="YetF-like N-terminal transmembrane" evidence="9">
    <location>
        <begin position="5"/>
        <end position="79"/>
    </location>
</feature>
<dbReference type="PANTHER" id="PTHR34582:SF6">
    <property type="entry name" value="UPF0702 TRANSMEMBRANE PROTEIN YCAP"/>
    <property type="match status" value="1"/>
</dbReference>
<dbReference type="Pfam" id="PF04239">
    <property type="entry name" value="DUF421"/>
    <property type="match status" value="1"/>
</dbReference>
<organism evidence="10 11">
    <name type="scientific">Commensalibacter oyaizuii</name>
    <dbReference type="NCBI Taxonomy" id="3043873"/>
    <lineage>
        <taxon>Bacteria</taxon>
        <taxon>Pseudomonadati</taxon>
        <taxon>Pseudomonadota</taxon>
        <taxon>Alphaproteobacteria</taxon>
        <taxon>Acetobacterales</taxon>
        <taxon>Acetobacteraceae</taxon>
    </lineage>
</organism>
<feature type="transmembrane region" description="Helical" evidence="7">
    <location>
        <begin position="60"/>
        <end position="78"/>
    </location>
</feature>
<evidence type="ECO:0000256" key="1">
    <source>
        <dbReference type="ARBA" id="ARBA00004651"/>
    </source>
</evidence>
<gene>
    <name evidence="10" type="ORF">QJV27_02090</name>
</gene>
<evidence type="ECO:0000256" key="6">
    <source>
        <dbReference type="ARBA" id="ARBA00023136"/>
    </source>
</evidence>
<keyword evidence="3" id="KW-1003">Cell membrane</keyword>
<evidence type="ECO:0000256" key="2">
    <source>
        <dbReference type="ARBA" id="ARBA00006448"/>
    </source>
</evidence>
<dbReference type="Gene3D" id="3.30.240.20">
    <property type="entry name" value="bsu07140 like domains"/>
    <property type="match status" value="1"/>
</dbReference>
<dbReference type="InterPro" id="IPR007353">
    <property type="entry name" value="DUF421"/>
</dbReference>
<proteinExistence type="inferred from homology"/>
<comment type="subcellular location">
    <subcellularLocation>
        <location evidence="1">Cell membrane</location>
        <topology evidence="1">Multi-pass membrane protein</topology>
    </subcellularLocation>
</comment>
<dbReference type="RefSeq" id="WP_281447332.1">
    <property type="nucleotide sequence ID" value="NZ_JASBAO010000001.1"/>
</dbReference>
<evidence type="ECO:0000313" key="10">
    <source>
        <dbReference type="EMBL" id="MDI2090181.1"/>
    </source>
</evidence>
<dbReference type="InterPro" id="IPR023090">
    <property type="entry name" value="UPF0702_alpha/beta_dom_sf"/>
</dbReference>
<comment type="caution">
    <text evidence="10">The sequence shown here is derived from an EMBL/GenBank/DDBJ whole genome shotgun (WGS) entry which is preliminary data.</text>
</comment>
<dbReference type="Proteomes" id="UP001431634">
    <property type="component" value="Unassembled WGS sequence"/>
</dbReference>
<keyword evidence="5 7" id="KW-1133">Transmembrane helix</keyword>
<feature type="transmembrane region" description="Helical" evidence="7">
    <location>
        <begin position="6"/>
        <end position="25"/>
    </location>
</feature>
<keyword evidence="6 7" id="KW-0472">Membrane</keyword>
<evidence type="ECO:0000259" key="9">
    <source>
        <dbReference type="Pfam" id="PF20730"/>
    </source>
</evidence>
<name>A0ABT6PZA3_9PROT</name>
<feature type="domain" description="YetF C-terminal" evidence="8">
    <location>
        <begin position="83"/>
        <end position="201"/>
    </location>
</feature>
<feature type="transmembrane region" description="Helical" evidence="7">
    <location>
        <begin position="37"/>
        <end position="54"/>
    </location>
</feature>
<protein>
    <submittedName>
        <fullName evidence="10">DUF421 domain-containing protein</fullName>
    </submittedName>
</protein>
<dbReference type="PANTHER" id="PTHR34582">
    <property type="entry name" value="UPF0702 TRANSMEMBRANE PROTEIN YCAP"/>
    <property type="match status" value="1"/>
</dbReference>
<evidence type="ECO:0000256" key="4">
    <source>
        <dbReference type="ARBA" id="ARBA00022692"/>
    </source>
</evidence>
<dbReference type="Pfam" id="PF20730">
    <property type="entry name" value="YetF_N"/>
    <property type="match status" value="1"/>
</dbReference>
<dbReference type="EMBL" id="JASBAO010000001">
    <property type="protein sequence ID" value="MDI2090181.1"/>
    <property type="molecule type" value="Genomic_DNA"/>
</dbReference>
<sequence>MIYYYLVVFIKFIIGFAIIICYFNLSGKTQISQMSPIDLIGNFILGGIIGGVIYSDTIPLHTYIIVLIIGTFLMHILNRVAKKFEIFRSLAVGDPIVIIKNGSLMVETINDKQNKIDMFNLLSILHSRGIGSLQEVHYAQIEPNGQLTVLTKQENEPSVILILRGNIQKLPLELLETDDHYITNLLEQHNLALEDVFIAEYYNYKITITLNDRKKISVDVNLHKKTSEIEA</sequence>
<comment type="similarity">
    <text evidence="2">Belongs to the UPF0702 family.</text>
</comment>
<evidence type="ECO:0000256" key="7">
    <source>
        <dbReference type="SAM" id="Phobius"/>
    </source>
</evidence>
<evidence type="ECO:0000313" key="11">
    <source>
        <dbReference type="Proteomes" id="UP001431634"/>
    </source>
</evidence>
<evidence type="ECO:0000256" key="5">
    <source>
        <dbReference type="ARBA" id="ARBA00022989"/>
    </source>
</evidence>
<accession>A0ABT6PZA3</accession>
<keyword evidence="4 7" id="KW-0812">Transmembrane</keyword>
<evidence type="ECO:0000259" key="8">
    <source>
        <dbReference type="Pfam" id="PF04239"/>
    </source>
</evidence>